<dbReference type="SMART" id="SM00487">
    <property type="entry name" value="DEXDc"/>
    <property type="match status" value="1"/>
</dbReference>
<dbReference type="InterPro" id="IPR049730">
    <property type="entry name" value="SNF2/RAD54-like_C"/>
</dbReference>
<reference evidence="6" key="1">
    <citation type="journal article" date="2023" name="Commun. Biol.">
        <title>Genome analysis of Parmales, the sister group of diatoms, reveals the evolutionary specialization of diatoms from phago-mixotrophs to photoautotrophs.</title>
        <authorList>
            <person name="Ban H."/>
            <person name="Sato S."/>
            <person name="Yoshikawa S."/>
            <person name="Yamada K."/>
            <person name="Nakamura Y."/>
            <person name="Ichinomiya M."/>
            <person name="Sato N."/>
            <person name="Blanc-Mathieu R."/>
            <person name="Endo H."/>
            <person name="Kuwata A."/>
            <person name="Ogata H."/>
        </authorList>
    </citation>
    <scope>NUCLEOTIDE SEQUENCE [LARGE SCALE GENOMIC DNA]</scope>
    <source>
        <strain evidence="6">NIES 3701</strain>
    </source>
</reference>
<dbReference type="PROSITE" id="PS51194">
    <property type="entry name" value="HELICASE_CTER"/>
    <property type="match status" value="1"/>
</dbReference>
<dbReference type="GO" id="GO:0016787">
    <property type="term" value="F:hydrolase activity"/>
    <property type="evidence" value="ECO:0007669"/>
    <property type="project" value="UniProtKB-KW"/>
</dbReference>
<dbReference type="InterPro" id="IPR014001">
    <property type="entry name" value="Helicase_ATP-bd"/>
</dbReference>
<evidence type="ECO:0000256" key="2">
    <source>
        <dbReference type="SAM" id="MobiDB-lite"/>
    </source>
</evidence>
<dbReference type="PROSITE" id="PS51192">
    <property type="entry name" value="HELICASE_ATP_BIND_1"/>
    <property type="match status" value="1"/>
</dbReference>
<feature type="compositionally biased region" description="Basic and acidic residues" evidence="2">
    <location>
        <begin position="398"/>
        <end position="410"/>
    </location>
</feature>
<feature type="compositionally biased region" description="Acidic residues" evidence="2">
    <location>
        <begin position="106"/>
        <end position="117"/>
    </location>
</feature>
<feature type="compositionally biased region" description="Polar residues" evidence="2">
    <location>
        <begin position="50"/>
        <end position="64"/>
    </location>
</feature>
<feature type="compositionally biased region" description="Basic and acidic residues" evidence="2">
    <location>
        <begin position="236"/>
        <end position="248"/>
    </location>
</feature>
<feature type="domain" description="Helicase C-terminal" evidence="4">
    <location>
        <begin position="771"/>
        <end position="935"/>
    </location>
</feature>
<evidence type="ECO:0000259" key="4">
    <source>
        <dbReference type="PROSITE" id="PS51194"/>
    </source>
</evidence>
<feature type="compositionally biased region" description="Basic and acidic residues" evidence="2">
    <location>
        <begin position="135"/>
        <end position="150"/>
    </location>
</feature>
<dbReference type="AlphaFoldDB" id="A0A9W7ADG3"/>
<evidence type="ECO:0000256" key="1">
    <source>
        <dbReference type="ARBA" id="ARBA00022801"/>
    </source>
</evidence>
<feature type="compositionally biased region" description="Acidic residues" evidence="2">
    <location>
        <begin position="260"/>
        <end position="272"/>
    </location>
</feature>
<feature type="region of interest" description="Disordered" evidence="2">
    <location>
        <begin position="206"/>
        <end position="279"/>
    </location>
</feature>
<dbReference type="InterPro" id="IPR000330">
    <property type="entry name" value="SNF2_N"/>
</dbReference>
<sequence length="981" mass="110379">MSSPQKTSESNVDHRSSPVSNGTSSNVQNIPPTSASTNPLASFALKGSKLSKQAPSNPSSNPWMSTKKSTKEVLKSKKIAEDTIRERKGLAPKSNNPKKSRRKDEMSDDSDEGDDLDGFIVHSDEEEELVNSSDSDSKIEVIEVSRKSSEESEESEDEESLKLHSDSSATPSPTKKKRPSPPSSSPYINKKRSKFFTKTSPVIDLSQEEGLIDLTSETPKKTKGMAYVKKSKKKKENSSEFLKSKKEGEEYDSDGFLIEDNSEDEEDDDEGSISESSVEDSNLLEASAVLKKVKELSEIIIAKCSQWKKSSEPTLSNGALSLTSGCGTSWITKETLESHSSNLTLSDYQVVGVNWLIMLSRLKYDGLGVNGILGDEMGLGKTVQTVAFLNWFRENGGRDDGKERKSKILEDSEDEETKEQVEKRRSLKPHIVVVPASVLDNWEREFERFSNDFVVVKYHGSLKEREELRWRLKKSMGEGGERLDVVLTSFSYFSSEKSDDRNFLQKLKFTYMVIDEAHCLKDPTGKRYKNLDKFKTEKRILLTGTPVQNNPKELMSLLCFLMPFFKKPKGGGWDDEKEVSNDGGARMLSYFVELSKGGGDAKKDAYEKLKNLMAPFVLRRKKEVALKQMLPSKTSKLELVPFCPLSQGLYNNILTEHASRLNGEGKVKEGEAKNVFVELRKAANSPLLLRTRWKSEADIQELIKWTMANHYFGTDHTLTSDLVRTQLSSMSDFAIHSMCLEIIHDNASMSRPLGRFTLMEDDMFVSPKLTKLKTMLPELISDGHRILLFSQWTTCLDILECLLNSLDLKFFRLDGQTDISTRQDMIDDFTADESVKVFLLSTRAGGMGINLTAADTVIIHDLDFNPTSDLQAEDRCHRIGQKKPVTVYKLVTEGSVDESIYQMQEEKKRMIGAVLNEDDGKDGKAKKKEEIKDISMLVRMALDEFIQRGEGTPNKKIEKGEEEEEEEKEKNILDVLASPEL</sequence>
<dbReference type="Gene3D" id="3.40.50.300">
    <property type="entry name" value="P-loop containing nucleotide triphosphate hydrolases"/>
    <property type="match status" value="1"/>
</dbReference>
<dbReference type="Gene3D" id="3.40.50.10810">
    <property type="entry name" value="Tandem AAA-ATPase domain"/>
    <property type="match status" value="1"/>
</dbReference>
<proteinExistence type="predicted"/>
<keyword evidence="1" id="KW-0378">Hydrolase</keyword>
<dbReference type="Pfam" id="PF00176">
    <property type="entry name" value="SNF2-rel_dom"/>
    <property type="match status" value="1"/>
</dbReference>
<dbReference type="InterPro" id="IPR038718">
    <property type="entry name" value="SNF2-like_sf"/>
</dbReference>
<gene>
    <name evidence="5" type="ORF">TrST_g4375</name>
</gene>
<dbReference type="EMBL" id="BRXY01000125">
    <property type="protein sequence ID" value="GMH68456.1"/>
    <property type="molecule type" value="Genomic_DNA"/>
</dbReference>
<dbReference type="InterPro" id="IPR027417">
    <property type="entry name" value="P-loop_NTPase"/>
</dbReference>
<feature type="compositionally biased region" description="Basic and acidic residues" evidence="2">
    <location>
        <begin position="69"/>
        <end position="89"/>
    </location>
</feature>
<dbReference type="OrthoDB" id="448448at2759"/>
<feature type="compositionally biased region" description="Polar residues" evidence="2">
    <location>
        <begin position="17"/>
        <end position="40"/>
    </location>
</feature>
<accession>A0A9W7ADG3</accession>
<dbReference type="SUPFAM" id="SSF52540">
    <property type="entry name" value="P-loop containing nucleoside triphosphate hydrolases"/>
    <property type="match status" value="2"/>
</dbReference>
<dbReference type="PANTHER" id="PTHR10799">
    <property type="entry name" value="SNF2/RAD54 HELICASE FAMILY"/>
    <property type="match status" value="1"/>
</dbReference>
<protein>
    <submittedName>
        <fullName evidence="5">Uncharacterized protein</fullName>
    </submittedName>
</protein>
<dbReference type="Proteomes" id="UP001165085">
    <property type="component" value="Unassembled WGS sequence"/>
</dbReference>
<dbReference type="InterPro" id="IPR001650">
    <property type="entry name" value="Helicase_C-like"/>
</dbReference>
<evidence type="ECO:0000313" key="5">
    <source>
        <dbReference type="EMBL" id="GMH68456.1"/>
    </source>
</evidence>
<dbReference type="GO" id="GO:0005524">
    <property type="term" value="F:ATP binding"/>
    <property type="evidence" value="ECO:0007669"/>
    <property type="project" value="InterPro"/>
</dbReference>
<dbReference type="Pfam" id="PF00271">
    <property type="entry name" value="Helicase_C"/>
    <property type="match status" value="1"/>
</dbReference>
<keyword evidence="6" id="KW-1185">Reference proteome</keyword>
<feature type="compositionally biased region" description="Basic and acidic residues" evidence="2">
    <location>
        <begin position="949"/>
        <end position="959"/>
    </location>
</feature>
<feature type="domain" description="Helicase ATP-binding" evidence="3">
    <location>
        <begin position="362"/>
        <end position="564"/>
    </location>
</feature>
<feature type="region of interest" description="Disordered" evidence="2">
    <location>
        <begin position="398"/>
        <end position="422"/>
    </location>
</feature>
<evidence type="ECO:0000259" key="3">
    <source>
        <dbReference type="PROSITE" id="PS51192"/>
    </source>
</evidence>
<evidence type="ECO:0000313" key="6">
    <source>
        <dbReference type="Proteomes" id="UP001165085"/>
    </source>
</evidence>
<feature type="compositionally biased region" description="Polar residues" evidence="2">
    <location>
        <begin position="1"/>
        <end position="10"/>
    </location>
</feature>
<feature type="region of interest" description="Disordered" evidence="2">
    <location>
        <begin position="949"/>
        <end position="981"/>
    </location>
</feature>
<dbReference type="SMART" id="SM00490">
    <property type="entry name" value="HELICc"/>
    <property type="match status" value="1"/>
</dbReference>
<feature type="region of interest" description="Disordered" evidence="2">
    <location>
        <begin position="1"/>
        <end position="193"/>
    </location>
</feature>
<dbReference type="CDD" id="cd18793">
    <property type="entry name" value="SF2_C_SNF"/>
    <property type="match status" value="1"/>
</dbReference>
<organism evidence="5 6">
    <name type="scientific">Triparma strigata</name>
    <dbReference type="NCBI Taxonomy" id="1606541"/>
    <lineage>
        <taxon>Eukaryota</taxon>
        <taxon>Sar</taxon>
        <taxon>Stramenopiles</taxon>
        <taxon>Ochrophyta</taxon>
        <taxon>Bolidophyceae</taxon>
        <taxon>Parmales</taxon>
        <taxon>Triparmaceae</taxon>
        <taxon>Triparma</taxon>
    </lineage>
</organism>
<name>A0A9W7ADG3_9STRA</name>
<comment type="caution">
    <text evidence="5">The sequence shown here is derived from an EMBL/GenBank/DDBJ whole genome shotgun (WGS) entry which is preliminary data.</text>
</comment>